<evidence type="ECO:0000313" key="7">
    <source>
        <dbReference type="EMBL" id="GLQ35084.1"/>
    </source>
</evidence>
<dbReference type="Pfam" id="PF03480">
    <property type="entry name" value="DctP"/>
    <property type="match status" value="1"/>
</dbReference>
<keyword evidence="3" id="KW-0813">Transport</keyword>
<keyword evidence="5" id="KW-0574">Periplasm</keyword>
<protein>
    <submittedName>
        <fullName evidence="7">C4-dicarboxylate-binding periplasmic protein DctP</fullName>
    </submittedName>
</protein>
<comment type="caution">
    <text evidence="7">The sequence shown here is derived from an EMBL/GenBank/DDBJ whole genome shotgun (WGS) entry which is preliminary data.</text>
</comment>
<evidence type="ECO:0000256" key="1">
    <source>
        <dbReference type="ARBA" id="ARBA00004418"/>
    </source>
</evidence>
<dbReference type="CDD" id="cd13603">
    <property type="entry name" value="PBP2_TRAP_Siap_TeaA_like"/>
    <property type="match status" value="1"/>
</dbReference>
<evidence type="ECO:0000256" key="3">
    <source>
        <dbReference type="ARBA" id="ARBA00022448"/>
    </source>
</evidence>
<comment type="subcellular location">
    <subcellularLocation>
        <location evidence="1">Periplasm</location>
    </subcellularLocation>
</comment>
<dbReference type="NCBIfam" id="NF037995">
    <property type="entry name" value="TRAP_S1"/>
    <property type="match status" value="1"/>
</dbReference>
<dbReference type="InterPro" id="IPR038404">
    <property type="entry name" value="TRAP_DctP_sf"/>
</dbReference>
<evidence type="ECO:0000256" key="4">
    <source>
        <dbReference type="ARBA" id="ARBA00022729"/>
    </source>
</evidence>
<evidence type="ECO:0000313" key="8">
    <source>
        <dbReference type="Proteomes" id="UP001156694"/>
    </source>
</evidence>
<dbReference type="InterPro" id="IPR018389">
    <property type="entry name" value="DctP_fam"/>
</dbReference>
<gene>
    <name evidence="7" type="primary">dctP_1</name>
    <name evidence="7" type="ORF">GCM10007939_13670</name>
</gene>
<keyword evidence="8" id="KW-1185">Reference proteome</keyword>
<evidence type="ECO:0000256" key="5">
    <source>
        <dbReference type="ARBA" id="ARBA00022764"/>
    </source>
</evidence>
<evidence type="ECO:0000256" key="2">
    <source>
        <dbReference type="ARBA" id="ARBA00009023"/>
    </source>
</evidence>
<proteinExistence type="inferred from homology"/>
<dbReference type="PANTHER" id="PTHR33376">
    <property type="match status" value="1"/>
</dbReference>
<feature type="signal peptide" evidence="6">
    <location>
        <begin position="1"/>
        <end position="24"/>
    </location>
</feature>
<keyword evidence="4 6" id="KW-0732">Signal</keyword>
<dbReference type="Proteomes" id="UP001156694">
    <property type="component" value="Unassembled WGS sequence"/>
</dbReference>
<organism evidence="7 8">
    <name type="scientific">Amylibacter marinus</name>
    <dbReference type="NCBI Taxonomy" id="1475483"/>
    <lineage>
        <taxon>Bacteria</taxon>
        <taxon>Pseudomonadati</taxon>
        <taxon>Pseudomonadota</taxon>
        <taxon>Alphaproteobacteria</taxon>
        <taxon>Rhodobacterales</taxon>
        <taxon>Paracoccaceae</taxon>
        <taxon>Amylibacter</taxon>
    </lineage>
</organism>
<feature type="chain" id="PRO_5047165244" evidence="6">
    <location>
        <begin position="25"/>
        <end position="333"/>
    </location>
</feature>
<comment type="similarity">
    <text evidence="2">Belongs to the bacterial solute-binding protein 7 family.</text>
</comment>
<reference evidence="8" key="1">
    <citation type="journal article" date="2019" name="Int. J. Syst. Evol. Microbiol.">
        <title>The Global Catalogue of Microorganisms (GCM) 10K type strain sequencing project: providing services to taxonomists for standard genome sequencing and annotation.</title>
        <authorList>
            <consortium name="The Broad Institute Genomics Platform"/>
            <consortium name="The Broad Institute Genome Sequencing Center for Infectious Disease"/>
            <person name="Wu L."/>
            <person name="Ma J."/>
        </authorList>
    </citation>
    <scope>NUCLEOTIDE SEQUENCE [LARGE SCALE GENOMIC DNA]</scope>
    <source>
        <strain evidence="8">NBRC 110140</strain>
    </source>
</reference>
<dbReference type="Gene3D" id="3.40.190.170">
    <property type="entry name" value="Bacterial extracellular solute-binding protein, family 7"/>
    <property type="match status" value="1"/>
</dbReference>
<sequence length="333" mass="36067">MFLNKIQAATAVLALALTATAASAEIKMIMSNDNNNKGLKGQTFDYLVANLEERLGDKIDVEMHHGGTLFDQQSQIQGLQLGGAHIISPTAGIYSSVNPKVAALQLPFLLNTPEKIQAAVADPIVRDAIMPGLNNQNIEVVAVWMNGPRDLGYKGKDPILLPTDAKGLKVRVQSAPIFVKTWEAIEANPVGINWSEAPTALQQGVIDAGEVTPNSWRGSSTYQFVDHITMTDHQYSFYLVGANKQWWDSIPASEKAEINAALADATKWNMSKNTEINGAAAEFMAGEGVGIHYLSDEQRAAWAEAMKPVWQELGNGLVGDDVMNRLKEIAGVN</sequence>
<evidence type="ECO:0000256" key="6">
    <source>
        <dbReference type="SAM" id="SignalP"/>
    </source>
</evidence>
<dbReference type="PIRSF" id="PIRSF006470">
    <property type="entry name" value="DctB"/>
    <property type="match status" value="1"/>
</dbReference>
<dbReference type="PANTHER" id="PTHR33376:SF7">
    <property type="entry name" value="C4-DICARBOXYLATE-BINDING PROTEIN DCTB"/>
    <property type="match status" value="1"/>
</dbReference>
<accession>A0ABQ5VV93</accession>
<dbReference type="EMBL" id="BSNN01000002">
    <property type="protein sequence ID" value="GLQ35084.1"/>
    <property type="molecule type" value="Genomic_DNA"/>
</dbReference>
<dbReference type="RefSeq" id="WP_284377166.1">
    <property type="nucleotide sequence ID" value="NZ_BSNN01000002.1"/>
</dbReference>
<dbReference type="InterPro" id="IPR004682">
    <property type="entry name" value="TRAP_DctP"/>
</dbReference>
<name>A0ABQ5VV93_9RHOB</name>